<gene>
    <name evidence="1" type="ORF">MM415A01615_0013</name>
</gene>
<organism evidence="1">
    <name type="scientific">viral metagenome</name>
    <dbReference type="NCBI Taxonomy" id="1070528"/>
    <lineage>
        <taxon>unclassified sequences</taxon>
        <taxon>metagenomes</taxon>
        <taxon>organismal metagenomes</taxon>
    </lineage>
</organism>
<dbReference type="EMBL" id="MT142197">
    <property type="protein sequence ID" value="QJA75986.1"/>
    <property type="molecule type" value="Genomic_DNA"/>
</dbReference>
<sequence length="292" mass="30200">MAETISKHIAEGFGKGELYAALAYDTSDVFGGMQIKQLRFSPASTANAIEITGTCTRGIYFSGTITSHALDFSGITQAAGDISLIRAGSYSSPMDVAGEAQYGMMRMYLSTDDDGTSYNRGLFVCLKTSGTKGIFPVSGLAEVLTDATGPTKAQAAQFIAGLHEAGSNLATAGGDTTAGMYGAWLKVYSIVGSVAASGSKVAPVWVDNQMCGTVSGEEYGIFATTGGSKPDAFVGFETTSSGWSQLFYFDETAYDQDPVVASGCNVSGAGASEAYLKVSLNGTQYGIPLIAI</sequence>
<protein>
    <submittedName>
        <fullName evidence="1">Uncharacterized protein</fullName>
    </submittedName>
</protein>
<accession>A0A6M3K0Q4</accession>
<reference evidence="1" key="1">
    <citation type="submission" date="2020-03" db="EMBL/GenBank/DDBJ databases">
        <title>The deep terrestrial virosphere.</title>
        <authorList>
            <person name="Holmfeldt K."/>
            <person name="Nilsson E."/>
            <person name="Simone D."/>
            <person name="Lopez-Fernandez M."/>
            <person name="Wu X."/>
            <person name="de Brujin I."/>
            <person name="Lundin D."/>
            <person name="Andersson A."/>
            <person name="Bertilsson S."/>
            <person name="Dopson M."/>
        </authorList>
    </citation>
    <scope>NUCLEOTIDE SEQUENCE</scope>
    <source>
        <strain evidence="1">MM415A01615</strain>
    </source>
</reference>
<evidence type="ECO:0000313" key="1">
    <source>
        <dbReference type="EMBL" id="QJA75986.1"/>
    </source>
</evidence>
<name>A0A6M3K0Q4_9ZZZZ</name>
<proteinExistence type="predicted"/>
<dbReference type="AlphaFoldDB" id="A0A6M3K0Q4"/>